<evidence type="ECO:0000256" key="4">
    <source>
        <dbReference type="ARBA" id="ARBA00023143"/>
    </source>
</evidence>
<dbReference type="RefSeq" id="WP_259036736.1">
    <property type="nucleotide sequence ID" value="NZ_JAJISC010000006.1"/>
</dbReference>
<dbReference type="Pfam" id="PF00460">
    <property type="entry name" value="Flg_bb_rod"/>
    <property type="match status" value="1"/>
</dbReference>
<dbReference type="InterPro" id="IPR020013">
    <property type="entry name" value="Flagellar_FlgE/F/G"/>
</dbReference>
<comment type="caution">
    <text evidence="10">The sequence shown here is derived from an EMBL/GenBank/DDBJ whole genome shotgun (WGS) entry which is preliminary data.</text>
</comment>
<evidence type="ECO:0000256" key="5">
    <source>
        <dbReference type="RuleBase" id="RU362116"/>
    </source>
</evidence>
<keyword evidence="10" id="KW-0282">Flagellum</keyword>
<comment type="similarity">
    <text evidence="2 5">Belongs to the flagella basal body rod proteins family.</text>
</comment>
<keyword evidence="10" id="KW-0966">Cell projection</keyword>
<evidence type="ECO:0000313" key="11">
    <source>
        <dbReference type="Proteomes" id="UP001165542"/>
    </source>
</evidence>
<dbReference type="Pfam" id="PF22692">
    <property type="entry name" value="LlgE_F_G_D1"/>
    <property type="match status" value="1"/>
</dbReference>
<name>A0ABT2EF66_9GAMM</name>
<dbReference type="PANTHER" id="PTHR30435:SF1">
    <property type="entry name" value="FLAGELLAR HOOK PROTEIN FLGE"/>
    <property type="match status" value="1"/>
</dbReference>
<evidence type="ECO:0000259" key="6">
    <source>
        <dbReference type="Pfam" id="PF00460"/>
    </source>
</evidence>
<dbReference type="InterPro" id="IPR011491">
    <property type="entry name" value="FlgE_D2"/>
</dbReference>
<evidence type="ECO:0000256" key="1">
    <source>
        <dbReference type="ARBA" id="ARBA00004117"/>
    </source>
</evidence>
<dbReference type="InterPro" id="IPR010930">
    <property type="entry name" value="Flg_bb/hook_C_dom"/>
</dbReference>
<dbReference type="InterPro" id="IPR037058">
    <property type="entry name" value="Falgellar_hook_FlgE_sf"/>
</dbReference>
<feature type="domain" description="Flagellar hook protein FlgE/F/G-like D1" evidence="9">
    <location>
        <begin position="75"/>
        <end position="124"/>
    </location>
</feature>
<dbReference type="SUPFAM" id="SSF117143">
    <property type="entry name" value="Flagellar hook protein flgE"/>
    <property type="match status" value="2"/>
</dbReference>
<accession>A0ABT2EF66</accession>
<organism evidence="10 11">
    <name type="scientific">Halomonas dongshanensis</name>
    <dbReference type="NCBI Taxonomy" id="2890835"/>
    <lineage>
        <taxon>Bacteria</taxon>
        <taxon>Pseudomonadati</taxon>
        <taxon>Pseudomonadota</taxon>
        <taxon>Gammaproteobacteria</taxon>
        <taxon>Oceanospirillales</taxon>
        <taxon>Halomonadaceae</taxon>
        <taxon>Halomonas</taxon>
    </lineage>
</organism>
<evidence type="ECO:0000313" key="10">
    <source>
        <dbReference type="EMBL" id="MCS2610228.1"/>
    </source>
</evidence>
<dbReference type="InterPro" id="IPR001444">
    <property type="entry name" value="Flag_bb_rod_N"/>
</dbReference>
<dbReference type="Pfam" id="PF06429">
    <property type="entry name" value="Flg_bbr_C"/>
    <property type="match status" value="1"/>
</dbReference>
<dbReference type="InterPro" id="IPR053967">
    <property type="entry name" value="LlgE_F_G-like_D1"/>
</dbReference>
<evidence type="ECO:0000259" key="7">
    <source>
        <dbReference type="Pfam" id="PF06429"/>
    </source>
</evidence>
<dbReference type="Gene3D" id="2.60.98.20">
    <property type="entry name" value="Flagellar hook protein FlgE"/>
    <property type="match status" value="1"/>
</dbReference>
<keyword evidence="10" id="KW-0969">Cilium</keyword>
<feature type="domain" description="Flagellar basal-body/hook protein C-terminal" evidence="7">
    <location>
        <begin position="471"/>
        <end position="516"/>
    </location>
</feature>
<dbReference type="InterPro" id="IPR037925">
    <property type="entry name" value="FlgE/F/G-like"/>
</dbReference>
<reference evidence="10" key="1">
    <citation type="submission" date="2021-11" db="EMBL/GenBank/DDBJ databases">
        <title>Halomonas sp., isolated from a coastal aquaculture zone in Dongshan Bay.</title>
        <authorList>
            <person name="Lin W."/>
        </authorList>
    </citation>
    <scope>NUCLEOTIDE SEQUENCE</scope>
    <source>
        <strain evidence="10">Yzlin-01</strain>
    </source>
</reference>
<dbReference type="EMBL" id="JAJISC010000006">
    <property type="protein sequence ID" value="MCS2610228.1"/>
    <property type="molecule type" value="Genomic_DNA"/>
</dbReference>
<evidence type="ECO:0000256" key="3">
    <source>
        <dbReference type="ARBA" id="ARBA00019015"/>
    </source>
</evidence>
<feature type="domain" description="Flagellar hook protein FlgE D2" evidence="8">
    <location>
        <begin position="202"/>
        <end position="398"/>
    </location>
</feature>
<evidence type="ECO:0000259" key="9">
    <source>
        <dbReference type="Pfam" id="PF22692"/>
    </source>
</evidence>
<comment type="subcellular location">
    <subcellularLocation>
        <location evidence="1 5">Bacterial flagellum basal body</location>
    </subcellularLocation>
</comment>
<sequence length="516" mass="54203">MSFTTAISGINAQSEKLNAAGNNIANSQTVGYKSSSVRFADVFAASRGIGVSVSDTRQDFSQGSIERTNRNLDLAIAGGGFYRLEQASGEVGYSRSGEFSLTSDGYIVNAQGDRLTGYGLDTNVDQNEVREGRALPFPFTDVLVGGAPQALRVPSDDLPAKQTSEVAGVYNFNSEAVPGEGLVTNRFRVGAAGGSQADLNLNYHFSNNYTTYDSLGNAREVTTYFEKVADNTWLATVAVDGQLQGSGGGAFDPTGDDTPQVFLLNFNQNGQLLTKADVIAAGVAAEPNTSFDALANSAVLGVTQVSDAFTYTRPNAASPFVRNSNIFDVDSGGRVTATTARINEYVTNGSDVFSGSEINITIPGVQGANNPFTYAFDFAGSSQFANASQQNELTQNGYTSGALAGISVTNEGVVMRNFTNDQSRPAGQISLASFRNEEGLEPLGNNLWAATSTSGLANLGVAGTGQYGQIQAGAVEASNVDLAKELVDMIVAQRAYQANSNTISTQDELLQTIINL</sequence>
<dbReference type="PANTHER" id="PTHR30435">
    <property type="entry name" value="FLAGELLAR PROTEIN"/>
    <property type="match status" value="1"/>
</dbReference>
<dbReference type="Pfam" id="PF07559">
    <property type="entry name" value="FlgE_D2"/>
    <property type="match status" value="1"/>
</dbReference>
<proteinExistence type="inferred from homology"/>
<dbReference type="Proteomes" id="UP001165542">
    <property type="component" value="Unassembled WGS sequence"/>
</dbReference>
<dbReference type="NCBIfam" id="TIGR03506">
    <property type="entry name" value="FlgEFG_subfam"/>
    <property type="match status" value="1"/>
</dbReference>
<keyword evidence="11" id="KW-1185">Reference proteome</keyword>
<evidence type="ECO:0000256" key="2">
    <source>
        <dbReference type="ARBA" id="ARBA00009677"/>
    </source>
</evidence>
<keyword evidence="4 5" id="KW-0975">Bacterial flagellum</keyword>
<gene>
    <name evidence="10" type="ORF">LLY24_12970</name>
</gene>
<comment type="function">
    <text evidence="5">A flexible structure which links the flagellar filament to the drive apparatus in the basal body.</text>
</comment>
<protein>
    <recommendedName>
        <fullName evidence="3 5">Flagellar hook protein FlgE</fullName>
    </recommendedName>
</protein>
<feature type="domain" description="Flagellar basal body rod protein N-terminal" evidence="6">
    <location>
        <begin position="5"/>
        <end position="33"/>
    </location>
</feature>
<evidence type="ECO:0000259" key="8">
    <source>
        <dbReference type="Pfam" id="PF07559"/>
    </source>
</evidence>